<gene>
    <name evidence="2" type="ORF">AWC38_SpisGene15047</name>
</gene>
<feature type="transmembrane region" description="Helical" evidence="1">
    <location>
        <begin position="107"/>
        <end position="127"/>
    </location>
</feature>
<feature type="transmembrane region" description="Helical" evidence="1">
    <location>
        <begin position="147"/>
        <end position="165"/>
    </location>
</feature>
<evidence type="ECO:0000313" key="2">
    <source>
        <dbReference type="EMBL" id="PFX20512.1"/>
    </source>
</evidence>
<dbReference type="STRING" id="50429.A0A2B4RWC0"/>
<accession>A0A2B4RWC0</accession>
<feature type="transmembrane region" description="Helical" evidence="1">
    <location>
        <begin position="186"/>
        <end position="205"/>
    </location>
</feature>
<evidence type="ECO:0000256" key="1">
    <source>
        <dbReference type="SAM" id="Phobius"/>
    </source>
</evidence>
<keyword evidence="1" id="KW-0812">Transmembrane</keyword>
<comment type="caution">
    <text evidence="2">The sequence shown here is derived from an EMBL/GenBank/DDBJ whole genome shotgun (WGS) entry which is preliminary data.</text>
</comment>
<feature type="transmembrane region" description="Helical" evidence="1">
    <location>
        <begin position="84"/>
        <end position="100"/>
    </location>
</feature>
<dbReference type="OrthoDB" id="6020371at2759"/>
<dbReference type="Proteomes" id="UP000225706">
    <property type="component" value="Unassembled WGS sequence"/>
</dbReference>
<name>A0A2B4RWC0_STYPI</name>
<keyword evidence="1" id="KW-1133">Transmembrane helix</keyword>
<protein>
    <submittedName>
        <fullName evidence="2">Uncharacterized protein</fullName>
    </submittedName>
</protein>
<evidence type="ECO:0000313" key="3">
    <source>
        <dbReference type="Proteomes" id="UP000225706"/>
    </source>
</evidence>
<reference evidence="3" key="1">
    <citation type="journal article" date="2017" name="bioRxiv">
        <title>Comparative analysis of the genomes of Stylophora pistillata and Acropora digitifera provides evidence for extensive differences between species of corals.</title>
        <authorList>
            <person name="Voolstra C.R."/>
            <person name="Li Y."/>
            <person name="Liew Y.J."/>
            <person name="Baumgarten S."/>
            <person name="Zoccola D."/>
            <person name="Flot J.-F."/>
            <person name="Tambutte S."/>
            <person name="Allemand D."/>
            <person name="Aranda M."/>
        </authorList>
    </citation>
    <scope>NUCLEOTIDE SEQUENCE [LARGE SCALE GENOMIC DNA]</scope>
</reference>
<organism evidence="2 3">
    <name type="scientific">Stylophora pistillata</name>
    <name type="common">Smooth cauliflower coral</name>
    <dbReference type="NCBI Taxonomy" id="50429"/>
    <lineage>
        <taxon>Eukaryota</taxon>
        <taxon>Metazoa</taxon>
        <taxon>Cnidaria</taxon>
        <taxon>Anthozoa</taxon>
        <taxon>Hexacorallia</taxon>
        <taxon>Scleractinia</taxon>
        <taxon>Astrocoeniina</taxon>
        <taxon>Pocilloporidae</taxon>
        <taxon>Stylophora</taxon>
    </lineage>
</organism>
<keyword evidence="3" id="KW-1185">Reference proteome</keyword>
<feature type="transmembrane region" description="Helical" evidence="1">
    <location>
        <begin position="18"/>
        <end position="39"/>
    </location>
</feature>
<proteinExistence type="predicted"/>
<keyword evidence="1" id="KW-0472">Membrane</keyword>
<feature type="transmembrane region" description="Helical" evidence="1">
    <location>
        <begin position="276"/>
        <end position="303"/>
    </location>
</feature>
<sequence>MPPILATNPRGRKTCKDYFFDGLQVVHFVIAMGFLWAGIVEFIRNPPYFDAYGDAATLNDLPKGLFETDPRNINREQSLRLMDLPILFMLLSYFAVCWWLKFKGLSWILTACITLVLLCFFFVNFWASELFDWRYYSPRMRGLETQVFTISLAITTTYVVLFYSRKKMPFKFKATLPIQPFGKIQVFCNFAAIFVIIYLCLIMWFSKLYVSWSCFKDYREVLQLCQSTTMVQCFPCNSCDPDELKSCVRERHMMFHCQDDLKDQGAFCIFNYNLSVFVFLTVFAYVGGLVVFLSKVFTILLHYTFRAFFLFMKWCQIKFRVREGHRTSMDLPTIQDNITNVSIQEPFQYVERNTHNDAEVTDNSCHLNASIDTCHIEEGDPFVDSLVE</sequence>
<dbReference type="AlphaFoldDB" id="A0A2B4RWC0"/>
<dbReference type="EMBL" id="LSMT01000314">
    <property type="protein sequence ID" value="PFX20512.1"/>
    <property type="molecule type" value="Genomic_DNA"/>
</dbReference>